<evidence type="ECO:0000313" key="3">
    <source>
        <dbReference type="EMBL" id="MPM53533.1"/>
    </source>
</evidence>
<dbReference type="Gene3D" id="1.10.260.40">
    <property type="entry name" value="lambda repressor-like DNA-binding domains"/>
    <property type="match status" value="1"/>
</dbReference>
<evidence type="ECO:0000256" key="1">
    <source>
        <dbReference type="ARBA" id="ARBA00023125"/>
    </source>
</evidence>
<dbReference type="GO" id="GO:0003677">
    <property type="term" value="F:DNA binding"/>
    <property type="evidence" value="ECO:0007669"/>
    <property type="project" value="UniProtKB-KW"/>
</dbReference>
<dbReference type="PROSITE" id="PS50943">
    <property type="entry name" value="HTH_CROC1"/>
    <property type="match status" value="1"/>
</dbReference>
<dbReference type="AlphaFoldDB" id="A0A645ARN8"/>
<sequence>MWMVIKLLTERLKELRLKAGYTQQQIADQLKVRRPTYTRYETGTNEPDKDTIVKLANIFNVSVDDLLGNEKSPAQKEPGELTFDDFTYAMYNESKELSGECKAKLLELAKFFKEQQDKERK</sequence>
<dbReference type="InterPro" id="IPR001387">
    <property type="entry name" value="Cro/C1-type_HTH"/>
</dbReference>
<comment type="caution">
    <text evidence="3">The sequence shown here is derived from an EMBL/GenBank/DDBJ whole genome shotgun (WGS) entry which is preliminary data.</text>
</comment>
<dbReference type="PANTHER" id="PTHR46558">
    <property type="entry name" value="TRACRIPTIONAL REGULATORY PROTEIN-RELATED-RELATED"/>
    <property type="match status" value="1"/>
</dbReference>
<dbReference type="SUPFAM" id="SSF47413">
    <property type="entry name" value="lambda repressor-like DNA-binding domains"/>
    <property type="match status" value="1"/>
</dbReference>
<organism evidence="3">
    <name type="scientific">bioreactor metagenome</name>
    <dbReference type="NCBI Taxonomy" id="1076179"/>
    <lineage>
        <taxon>unclassified sequences</taxon>
        <taxon>metagenomes</taxon>
        <taxon>ecological metagenomes</taxon>
    </lineage>
</organism>
<proteinExistence type="predicted"/>
<reference evidence="3" key="1">
    <citation type="submission" date="2019-08" db="EMBL/GenBank/DDBJ databases">
        <authorList>
            <person name="Kucharzyk K."/>
            <person name="Murdoch R.W."/>
            <person name="Higgins S."/>
            <person name="Loffler F."/>
        </authorList>
    </citation>
    <scope>NUCLEOTIDE SEQUENCE</scope>
</reference>
<name>A0A645ARN8_9ZZZZ</name>
<dbReference type="SMART" id="SM00530">
    <property type="entry name" value="HTH_XRE"/>
    <property type="match status" value="1"/>
</dbReference>
<dbReference type="CDD" id="cd00093">
    <property type="entry name" value="HTH_XRE"/>
    <property type="match status" value="1"/>
</dbReference>
<protein>
    <recommendedName>
        <fullName evidence="2">HTH cro/C1-type domain-containing protein</fullName>
    </recommendedName>
</protein>
<evidence type="ECO:0000259" key="2">
    <source>
        <dbReference type="PROSITE" id="PS50943"/>
    </source>
</evidence>
<feature type="domain" description="HTH cro/C1-type" evidence="2">
    <location>
        <begin position="12"/>
        <end position="66"/>
    </location>
</feature>
<gene>
    <name evidence="3" type="ORF">SDC9_100301</name>
</gene>
<dbReference type="Pfam" id="PF01381">
    <property type="entry name" value="HTH_3"/>
    <property type="match status" value="1"/>
</dbReference>
<keyword evidence="1" id="KW-0238">DNA-binding</keyword>
<dbReference type="InterPro" id="IPR010982">
    <property type="entry name" value="Lambda_DNA-bd_dom_sf"/>
</dbReference>
<dbReference type="PANTHER" id="PTHR46558:SF11">
    <property type="entry name" value="HTH-TYPE TRANSCRIPTIONAL REGULATOR XRE"/>
    <property type="match status" value="1"/>
</dbReference>
<accession>A0A645ARN8</accession>
<dbReference type="EMBL" id="VSSQ01014384">
    <property type="protein sequence ID" value="MPM53533.1"/>
    <property type="molecule type" value="Genomic_DNA"/>
</dbReference>